<dbReference type="InterPro" id="IPR016194">
    <property type="entry name" value="SPOC-like_C_dom_sf"/>
</dbReference>
<keyword evidence="21" id="KW-1185">Reference proteome</keyword>
<organism evidence="20 21">
    <name type="scientific">Hebeloma cylindrosporum</name>
    <dbReference type="NCBI Taxonomy" id="76867"/>
    <lineage>
        <taxon>Eukaryota</taxon>
        <taxon>Fungi</taxon>
        <taxon>Dikarya</taxon>
        <taxon>Basidiomycota</taxon>
        <taxon>Agaricomycotina</taxon>
        <taxon>Agaricomycetes</taxon>
        <taxon>Agaricomycetidae</taxon>
        <taxon>Agaricales</taxon>
        <taxon>Agaricineae</taxon>
        <taxon>Hymenogastraceae</taxon>
        <taxon>Hebeloma</taxon>
    </lineage>
</organism>
<feature type="compositionally biased region" description="Pro residues" evidence="18">
    <location>
        <begin position="673"/>
        <end position="684"/>
    </location>
</feature>
<protein>
    <recommendedName>
        <fullName evidence="5">ATP-dependent DNA helicase II subunit 2</fullName>
        <ecNumber evidence="4">3.6.4.12</ecNumber>
    </recommendedName>
    <alternativeName>
        <fullName evidence="17">ATP-dependent DNA helicase II subunit Ku80</fullName>
    </alternativeName>
</protein>
<dbReference type="GO" id="GO:0043564">
    <property type="term" value="C:Ku70:Ku80 complex"/>
    <property type="evidence" value="ECO:0007669"/>
    <property type="project" value="InterPro"/>
</dbReference>
<dbReference type="InterPro" id="IPR005161">
    <property type="entry name" value="Ku_N"/>
</dbReference>
<dbReference type="InterPro" id="IPR036465">
    <property type="entry name" value="vWFA_dom_sf"/>
</dbReference>
<dbReference type="GO" id="GO:0006303">
    <property type="term" value="P:double-strand break repair via nonhomologous end joining"/>
    <property type="evidence" value="ECO:0007669"/>
    <property type="project" value="InterPro"/>
</dbReference>
<evidence type="ECO:0000313" key="20">
    <source>
        <dbReference type="EMBL" id="KIM48464.1"/>
    </source>
</evidence>
<dbReference type="SUPFAM" id="SSF100939">
    <property type="entry name" value="SPOC domain-like"/>
    <property type="match status" value="1"/>
</dbReference>
<feature type="compositionally biased region" description="Acidic residues" evidence="18">
    <location>
        <begin position="653"/>
        <end position="665"/>
    </location>
</feature>
<evidence type="ECO:0000259" key="19">
    <source>
        <dbReference type="SMART" id="SM00559"/>
    </source>
</evidence>
<keyword evidence="16" id="KW-0539">Nucleus</keyword>
<keyword evidence="10" id="KW-0347">Helicase</keyword>
<evidence type="ECO:0000256" key="5">
    <source>
        <dbReference type="ARBA" id="ARBA00021792"/>
    </source>
</evidence>
<keyword evidence="6" id="KW-0158">Chromosome</keyword>
<dbReference type="GO" id="GO:0000723">
    <property type="term" value="P:telomere maintenance"/>
    <property type="evidence" value="ECO:0007669"/>
    <property type="project" value="InterPro"/>
</dbReference>
<dbReference type="GO" id="GO:0042162">
    <property type="term" value="F:telomeric DNA binding"/>
    <property type="evidence" value="ECO:0007669"/>
    <property type="project" value="InterPro"/>
</dbReference>
<dbReference type="InterPro" id="IPR006164">
    <property type="entry name" value="DNA_bd_Ku70/Ku80"/>
</dbReference>
<keyword evidence="14" id="KW-0233">DNA recombination</keyword>
<dbReference type="InterPro" id="IPR036494">
    <property type="entry name" value="Ku_C_sf"/>
</dbReference>
<dbReference type="Gene3D" id="1.10.1600.10">
    <property type="match status" value="1"/>
</dbReference>
<dbReference type="GO" id="GO:0016787">
    <property type="term" value="F:hydrolase activity"/>
    <property type="evidence" value="ECO:0007669"/>
    <property type="project" value="UniProtKB-KW"/>
</dbReference>
<dbReference type="STRING" id="686832.A0A0C3CWD6"/>
<dbReference type="Pfam" id="PF08785">
    <property type="entry name" value="Ku_PK_bind"/>
    <property type="match status" value="1"/>
</dbReference>
<dbReference type="FunFam" id="1.10.1600.10:FF:000002">
    <property type="entry name" value="X-ray repair cross-complementing protein 5"/>
    <property type="match status" value="1"/>
</dbReference>
<evidence type="ECO:0000256" key="15">
    <source>
        <dbReference type="ARBA" id="ARBA00023204"/>
    </source>
</evidence>
<dbReference type="SUPFAM" id="SSF101420">
    <property type="entry name" value="C-terminal domain of Ku80"/>
    <property type="match status" value="1"/>
</dbReference>
<dbReference type="CDD" id="cd00873">
    <property type="entry name" value="KU80"/>
    <property type="match status" value="1"/>
</dbReference>
<sequence length="824" mass="92214">MPAERAGYTVTMFLVDVSSSMGNVRTLEVESSDGETHTVEMTNLAWGLQYVKLKIQDMIFNNRKTEQCGVIIFGSEETKNVVNTANGGYENVVEYIPIGQPNASTMAKINALEASTTSGDHRLPFSQTGRYLASKKTWTRKIVIVTDGESPIEVEDWEATVQKMDSLNVSLTVVGIDFDDESFPYIEPGKSNIKAQNEKFYHTLTSSMQSGIVGTCAYAIQETTMPDVKQVRSALMGTVLRIGDVDARADEAVELSVKASKCNALQRPKGWKKFALREDKDEEMEEEEIDPDKTVFAQLRMRTEYYVDRNPEDDTDEDGDVKMKQEPGEDETLLESGEKDPDVQNLEKVEKEELVRGFKYGTTYAPCPDGQFPKLQTRKGIDICGFFPRKNFRRELSMGEIQYIWAEPTSPQQQVALSSIAQAMLEKECMAIARWVSRDGMDPKMGVLVPGEFEKVDCLLWSPMPFADDVRKYTFASLDHLVNKKGEVLTEHPYLPTKEQLEAMDNFVDAMDLMDAGEKDEEGNRTPWFNTLDSYSPAIHRVKQAMFHCAVVNDITTNPLPPPHPELLKYFEPPKKVLKRSKEPLEECKNIFKVKEIPKKVAKAKKDGHVHAQDEDDNMLLLDHKRPLGASASQMSIVENSISAAAKGKAPAEESETEDEEEEELLLNKKKATPPPKKGVPFPTPARSVSPHVDPGRAPGRIVGNTYPLKDFQKNISQGDVVTKAVEDLAAVIAEVIMKPLAARRTQEMLECMEALRRTCLEEDEIDAWNLDLKKKCSSKPGNPAFWEGVKEVGRDLSLISNQEAKKQGGKSDVTENEAGEFLS</sequence>
<dbReference type="SMART" id="SM00559">
    <property type="entry name" value="Ku78"/>
    <property type="match status" value="1"/>
</dbReference>
<dbReference type="GO" id="GO:0003678">
    <property type="term" value="F:DNA helicase activity"/>
    <property type="evidence" value="ECO:0007669"/>
    <property type="project" value="UniProtKB-EC"/>
</dbReference>
<feature type="compositionally biased region" description="Acidic residues" evidence="18">
    <location>
        <begin position="815"/>
        <end position="824"/>
    </location>
</feature>
<evidence type="ECO:0000256" key="14">
    <source>
        <dbReference type="ARBA" id="ARBA00023172"/>
    </source>
</evidence>
<evidence type="ECO:0000256" key="17">
    <source>
        <dbReference type="ARBA" id="ARBA00031847"/>
    </source>
</evidence>
<evidence type="ECO:0000256" key="4">
    <source>
        <dbReference type="ARBA" id="ARBA00012551"/>
    </source>
</evidence>
<reference evidence="20 21" key="1">
    <citation type="submission" date="2014-04" db="EMBL/GenBank/DDBJ databases">
        <authorList>
            <consortium name="DOE Joint Genome Institute"/>
            <person name="Kuo A."/>
            <person name="Gay G."/>
            <person name="Dore J."/>
            <person name="Kohler A."/>
            <person name="Nagy L.G."/>
            <person name="Floudas D."/>
            <person name="Copeland A."/>
            <person name="Barry K.W."/>
            <person name="Cichocki N."/>
            <person name="Veneault-Fourrey C."/>
            <person name="LaButti K."/>
            <person name="Lindquist E.A."/>
            <person name="Lipzen A."/>
            <person name="Lundell T."/>
            <person name="Morin E."/>
            <person name="Murat C."/>
            <person name="Sun H."/>
            <person name="Tunlid A."/>
            <person name="Henrissat B."/>
            <person name="Grigoriev I.V."/>
            <person name="Hibbett D.S."/>
            <person name="Martin F."/>
            <person name="Nordberg H.P."/>
            <person name="Cantor M.N."/>
            <person name="Hua S.X."/>
        </authorList>
    </citation>
    <scope>NUCLEOTIDE SEQUENCE [LARGE SCALE GENOMIC DNA]</scope>
    <source>
        <strain evidence="21">h7</strain>
    </source>
</reference>
<dbReference type="SUPFAM" id="SSF53300">
    <property type="entry name" value="vWA-like"/>
    <property type="match status" value="1"/>
</dbReference>
<dbReference type="GO" id="GO:0000781">
    <property type="term" value="C:chromosome, telomeric region"/>
    <property type="evidence" value="ECO:0007669"/>
    <property type="project" value="UniProtKB-SubCell"/>
</dbReference>
<gene>
    <name evidence="20" type="ORF">M413DRAFT_22955</name>
</gene>
<comment type="similarity">
    <text evidence="3">Belongs to the ku80 family.</text>
</comment>
<reference evidence="21" key="2">
    <citation type="submission" date="2015-01" db="EMBL/GenBank/DDBJ databases">
        <title>Evolutionary Origins and Diversification of the Mycorrhizal Mutualists.</title>
        <authorList>
            <consortium name="DOE Joint Genome Institute"/>
            <consortium name="Mycorrhizal Genomics Consortium"/>
            <person name="Kohler A."/>
            <person name="Kuo A."/>
            <person name="Nagy L.G."/>
            <person name="Floudas D."/>
            <person name="Copeland A."/>
            <person name="Barry K.W."/>
            <person name="Cichocki N."/>
            <person name="Veneault-Fourrey C."/>
            <person name="LaButti K."/>
            <person name="Lindquist E.A."/>
            <person name="Lipzen A."/>
            <person name="Lundell T."/>
            <person name="Morin E."/>
            <person name="Murat C."/>
            <person name="Riley R."/>
            <person name="Ohm R."/>
            <person name="Sun H."/>
            <person name="Tunlid A."/>
            <person name="Henrissat B."/>
            <person name="Grigoriev I.V."/>
            <person name="Hibbett D.S."/>
            <person name="Martin F."/>
        </authorList>
    </citation>
    <scope>NUCLEOTIDE SEQUENCE [LARGE SCALE GENOMIC DNA]</scope>
    <source>
        <strain evidence="21">h7</strain>
    </source>
</reference>
<keyword evidence="15" id="KW-0234">DNA repair</keyword>
<dbReference type="HOGENOM" id="CLU_010975_1_0_1"/>
<comment type="subcellular location">
    <subcellularLocation>
        <location evidence="2">Chromosome</location>
        <location evidence="2">Telomere</location>
    </subcellularLocation>
    <subcellularLocation>
        <location evidence="1">Nucleus</location>
    </subcellularLocation>
</comment>
<dbReference type="Proteomes" id="UP000053424">
    <property type="component" value="Unassembled WGS sequence"/>
</dbReference>
<feature type="region of interest" description="Disordered" evidence="18">
    <location>
        <begin position="306"/>
        <end position="341"/>
    </location>
</feature>
<dbReference type="InterPro" id="IPR024193">
    <property type="entry name" value="Ku80"/>
</dbReference>
<dbReference type="PANTHER" id="PTHR12604:SF4">
    <property type="entry name" value="X-RAY REPAIR CROSS-COMPLEMENTING PROTEIN 5"/>
    <property type="match status" value="1"/>
</dbReference>
<dbReference type="InterPro" id="IPR014893">
    <property type="entry name" value="Ku_PK_bind"/>
</dbReference>
<feature type="region of interest" description="Disordered" evidence="18">
    <location>
        <begin position="643"/>
        <end position="699"/>
    </location>
</feature>
<evidence type="ECO:0000256" key="13">
    <source>
        <dbReference type="ARBA" id="ARBA00023125"/>
    </source>
</evidence>
<evidence type="ECO:0000256" key="18">
    <source>
        <dbReference type="SAM" id="MobiDB-lite"/>
    </source>
</evidence>
<evidence type="ECO:0000256" key="6">
    <source>
        <dbReference type="ARBA" id="ARBA00022454"/>
    </source>
</evidence>
<dbReference type="Gene3D" id="3.40.50.410">
    <property type="entry name" value="von Willebrand factor, type A domain"/>
    <property type="match status" value="1"/>
</dbReference>
<dbReference type="GO" id="GO:0003684">
    <property type="term" value="F:damaged DNA binding"/>
    <property type="evidence" value="ECO:0007669"/>
    <property type="project" value="InterPro"/>
</dbReference>
<evidence type="ECO:0000256" key="9">
    <source>
        <dbReference type="ARBA" id="ARBA00022801"/>
    </source>
</evidence>
<dbReference type="AlphaFoldDB" id="A0A0C3CWD6"/>
<keyword evidence="11" id="KW-0067">ATP-binding</keyword>
<evidence type="ECO:0000256" key="16">
    <source>
        <dbReference type="ARBA" id="ARBA00023242"/>
    </source>
</evidence>
<evidence type="ECO:0000313" key="21">
    <source>
        <dbReference type="Proteomes" id="UP000053424"/>
    </source>
</evidence>
<dbReference type="Gene3D" id="2.40.290.10">
    <property type="match status" value="1"/>
</dbReference>
<evidence type="ECO:0000256" key="2">
    <source>
        <dbReference type="ARBA" id="ARBA00004574"/>
    </source>
</evidence>
<keyword evidence="7" id="KW-0547">Nucleotide-binding</keyword>
<dbReference type="PANTHER" id="PTHR12604">
    <property type="entry name" value="KU AUTOANTIGEN DNA HELICASE"/>
    <property type="match status" value="1"/>
</dbReference>
<evidence type="ECO:0000256" key="8">
    <source>
        <dbReference type="ARBA" id="ARBA00022763"/>
    </source>
</evidence>
<dbReference type="GO" id="GO:0003690">
    <property type="term" value="F:double-stranded DNA binding"/>
    <property type="evidence" value="ECO:0007669"/>
    <property type="project" value="TreeGrafter"/>
</dbReference>
<dbReference type="Pfam" id="PF02735">
    <property type="entry name" value="Ku"/>
    <property type="match status" value="1"/>
</dbReference>
<name>A0A0C3CWD6_HEBCY</name>
<evidence type="ECO:0000256" key="1">
    <source>
        <dbReference type="ARBA" id="ARBA00004123"/>
    </source>
</evidence>
<evidence type="ECO:0000256" key="7">
    <source>
        <dbReference type="ARBA" id="ARBA00022741"/>
    </source>
</evidence>
<evidence type="ECO:0000256" key="3">
    <source>
        <dbReference type="ARBA" id="ARBA00007726"/>
    </source>
</evidence>
<feature type="domain" description="Ku" evidence="19">
    <location>
        <begin position="346"/>
        <end position="481"/>
    </location>
</feature>
<dbReference type="GO" id="GO:0005524">
    <property type="term" value="F:ATP binding"/>
    <property type="evidence" value="ECO:0007669"/>
    <property type="project" value="UniProtKB-KW"/>
</dbReference>
<evidence type="ECO:0000256" key="11">
    <source>
        <dbReference type="ARBA" id="ARBA00022840"/>
    </source>
</evidence>
<dbReference type="EC" id="3.6.4.12" evidence="4"/>
<dbReference type="OrthoDB" id="30826at2759"/>
<accession>A0A0C3CWD6</accession>
<evidence type="ECO:0000256" key="10">
    <source>
        <dbReference type="ARBA" id="ARBA00022806"/>
    </source>
</evidence>
<keyword evidence="8" id="KW-0227">DNA damage</keyword>
<proteinExistence type="inferred from homology"/>
<feature type="region of interest" description="Disordered" evidence="18">
    <location>
        <begin position="801"/>
        <end position="824"/>
    </location>
</feature>
<evidence type="ECO:0000256" key="12">
    <source>
        <dbReference type="ARBA" id="ARBA00022895"/>
    </source>
</evidence>
<dbReference type="EMBL" id="KN831769">
    <property type="protein sequence ID" value="KIM48464.1"/>
    <property type="molecule type" value="Genomic_DNA"/>
</dbReference>
<keyword evidence="9" id="KW-0378">Hydrolase</keyword>
<keyword evidence="13" id="KW-0238">DNA-binding</keyword>
<dbReference type="Pfam" id="PF03731">
    <property type="entry name" value="Ku_N"/>
    <property type="match status" value="1"/>
</dbReference>
<dbReference type="Gene3D" id="1.25.40.240">
    <property type="entry name" value="Ku, C-terminal domain"/>
    <property type="match status" value="1"/>
</dbReference>
<dbReference type="GO" id="GO:0006310">
    <property type="term" value="P:DNA recombination"/>
    <property type="evidence" value="ECO:0007669"/>
    <property type="project" value="UniProtKB-KW"/>
</dbReference>
<keyword evidence="12" id="KW-0779">Telomere</keyword>